<proteinExistence type="inferred from homology"/>
<evidence type="ECO:0000256" key="2">
    <source>
        <dbReference type="PIRSR" id="PIRSR000127-1"/>
    </source>
</evidence>
<evidence type="ECO:0000256" key="1">
    <source>
        <dbReference type="ARBA" id="ARBA00006849"/>
    </source>
</evidence>
<dbReference type="Pfam" id="PF00941">
    <property type="entry name" value="FAD_binding_5"/>
    <property type="match status" value="1"/>
</dbReference>
<dbReference type="FunFam" id="3.30.390.50:FF:000003">
    <property type="entry name" value="Aldehyde oxidase1"/>
    <property type="match status" value="1"/>
</dbReference>
<feature type="binding site" evidence="3">
    <location>
        <position position="776"/>
    </location>
    <ligand>
        <name>substrate</name>
    </ligand>
</feature>
<feature type="binding site" evidence="4">
    <location>
        <position position="982"/>
    </location>
    <ligand>
        <name>Mo-molybdopterin</name>
        <dbReference type="ChEBI" id="CHEBI:71302"/>
    </ligand>
    <ligandPart>
        <name>Mo</name>
        <dbReference type="ChEBI" id="CHEBI:28685"/>
    </ligandPart>
</feature>
<organism evidence="7 8">
    <name type="scientific">Setaria viridis</name>
    <name type="common">Green bristlegrass</name>
    <name type="synonym">Setaria italica subsp. viridis</name>
    <dbReference type="NCBI Taxonomy" id="4556"/>
    <lineage>
        <taxon>Eukaryota</taxon>
        <taxon>Viridiplantae</taxon>
        <taxon>Streptophyta</taxon>
        <taxon>Embryophyta</taxon>
        <taxon>Tracheophyta</taxon>
        <taxon>Spermatophyta</taxon>
        <taxon>Magnoliopsida</taxon>
        <taxon>Liliopsida</taxon>
        <taxon>Poales</taxon>
        <taxon>Poaceae</taxon>
        <taxon>PACMAD clade</taxon>
        <taxon>Panicoideae</taxon>
        <taxon>Panicodae</taxon>
        <taxon>Paniceae</taxon>
        <taxon>Cenchrinae</taxon>
        <taxon>Setaria</taxon>
    </lineage>
</organism>
<accession>A0A4U6SQV7</accession>
<feature type="binding site" evidence="4">
    <location>
        <position position="664"/>
    </location>
    <ligand>
        <name>Mo-molybdopterin</name>
        <dbReference type="ChEBI" id="CHEBI:71302"/>
    </ligand>
    <ligandPart>
        <name>Mo</name>
        <dbReference type="ChEBI" id="CHEBI:28685"/>
    </ligandPart>
</feature>
<feature type="binding site" evidence="3">
    <location>
        <position position="302"/>
    </location>
    <ligand>
        <name>FAD</name>
        <dbReference type="ChEBI" id="CHEBI:57692"/>
    </ligand>
</feature>
<dbReference type="Gramene" id="TKV90929">
    <property type="protein sequence ID" value="TKV90929"/>
    <property type="gene ID" value="SEVIR_9G060800v2"/>
</dbReference>
<dbReference type="PROSITE" id="PS51387">
    <property type="entry name" value="FAD_PCMH"/>
    <property type="match status" value="1"/>
</dbReference>
<dbReference type="EMBL" id="CM016560">
    <property type="protein sequence ID" value="TKV90929.1"/>
    <property type="molecule type" value="Genomic_DNA"/>
</dbReference>
<dbReference type="Pfam" id="PF01315">
    <property type="entry name" value="Ald_Xan_dh_C"/>
    <property type="match status" value="1"/>
</dbReference>
<keyword evidence="4" id="KW-0500">Molybdenum</keyword>
<dbReference type="InterPro" id="IPR016208">
    <property type="entry name" value="Ald_Oxase/xanthine_DH-like"/>
</dbReference>
<comment type="similarity">
    <text evidence="1">Belongs to the xanthine dehydrogenase family.</text>
</comment>
<keyword evidence="3" id="KW-0285">Flavoprotein</keyword>
<dbReference type="PANTHER" id="PTHR11908">
    <property type="entry name" value="XANTHINE DEHYDROGENASE"/>
    <property type="match status" value="1"/>
</dbReference>
<feature type="active site" description="Proton acceptor" evidence="2">
    <location>
        <position position="1158"/>
    </location>
</feature>
<dbReference type="InterPro" id="IPR036318">
    <property type="entry name" value="FAD-bd_PCMH-like_sf"/>
</dbReference>
<feature type="binding site" evidence="3">
    <location>
        <position position="243"/>
    </location>
    <ligand>
        <name>FAD</name>
        <dbReference type="ChEBI" id="CHEBI:57692"/>
    </ligand>
</feature>
<dbReference type="PANTHER" id="PTHR11908:SF143">
    <property type="entry name" value="INDOLE-3-ACETALDEHYDE OXIDASE"/>
    <property type="match status" value="1"/>
</dbReference>
<dbReference type="SUPFAM" id="SSF56003">
    <property type="entry name" value="Molybdenum cofactor-binding domain"/>
    <property type="match status" value="1"/>
</dbReference>
<dbReference type="Pfam" id="PF02738">
    <property type="entry name" value="MoCoBD_1"/>
    <property type="match status" value="1"/>
</dbReference>
<feature type="compositionally biased region" description="Low complexity" evidence="5">
    <location>
        <begin position="15"/>
        <end position="28"/>
    </location>
</feature>
<dbReference type="InterPro" id="IPR000674">
    <property type="entry name" value="Ald_Oxase/Xan_DH_a/b"/>
</dbReference>
<dbReference type="InterPro" id="IPR008274">
    <property type="entry name" value="AldOxase/xan_DH_MoCoBD1"/>
</dbReference>
<dbReference type="InterPro" id="IPR016169">
    <property type="entry name" value="FAD-bd_PCMH_sub2"/>
</dbReference>
<dbReference type="Pfam" id="PF20256">
    <property type="entry name" value="MoCoBD_2"/>
    <property type="match status" value="1"/>
</dbReference>
<comment type="cofactor">
    <cofactor evidence="4">
        <name>Mo-molybdopterin</name>
        <dbReference type="ChEBI" id="CHEBI:71302"/>
    </cofactor>
    <text evidence="4">Binds 1 Mo-molybdopterin (Mo-MPT) cofactor per subunit.</text>
</comment>
<dbReference type="FunFam" id="3.30.365.10:FF:000008">
    <property type="entry name" value="Aldehyde oxidase1"/>
    <property type="match status" value="1"/>
</dbReference>
<dbReference type="Pfam" id="PF03450">
    <property type="entry name" value="CO_deh_flav_C"/>
    <property type="match status" value="1"/>
</dbReference>
<dbReference type="InterPro" id="IPR046867">
    <property type="entry name" value="AldOxase/xan_DH_MoCoBD2"/>
</dbReference>
<keyword evidence="8" id="KW-1185">Reference proteome</keyword>
<dbReference type="Proteomes" id="UP000298652">
    <property type="component" value="Chromosome 9"/>
</dbReference>
<dbReference type="Gene3D" id="3.90.1170.50">
    <property type="entry name" value="Aldehyde oxidase/xanthine dehydrogenase, a/b hammerhead"/>
    <property type="match status" value="1"/>
</dbReference>
<feature type="binding site" evidence="3">
    <location>
        <position position="283"/>
    </location>
    <ligand>
        <name>FAD</name>
        <dbReference type="ChEBI" id="CHEBI:57692"/>
    </ligand>
</feature>
<feature type="binding site" evidence="4">
    <location>
        <position position="808"/>
    </location>
    <ligand>
        <name>Mo-molybdopterin</name>
        <dbReference type="ChEBI" id="CHEBI:71302"/>
    </ligand>
    <ligandPart>
        <name>Mo</name>
        <dbReference type="ChEBI" id="CHEBI:28685"/>
    </ligandPart>
</feature>
<dbReference type="SUPFAM" id="SSF54665">
    <property type="entry name" value="CO dehydrogenase molybdoprotein N-domain-like"/>
    <property type="match status" value="1"/>
</dbReference>
<dbReference type="InterPro" id="IPR037165">
    <property type="entry name" value="AldOxase/xan_DH_Mopterin-bd_sf"/>
</dbReference>
<keyword evidence="4" id="KW-0479">Metal-binding</keyword>
<protein>
    <recommendedName>
        <fullName evidence="6">FAD-binding PCMH-type domain-containing protein</fullName>
    </recommendedName>
</protein>
<feature type="binding site" evidence="4">
    <location>
        <position position="695"/>
    </location>
    <ligand>
        <name>Mo-molybdopterin</name>
        <dbReference type="ChEBI" id="CHEBI:71302"/>
    </ligand>
    <ligandPart>
        <name>Mo</name>
        <dbReference type="ChEBI" id="CHEBI:28685"/>
    </ligandPart>
</feature>
<dbReference type="OMA" id="CRPKSIQ"/>
<dbReference type="SMART" id="SM01092">
    <property type="entry name" value="CO_deh_flav_C"/>
    <property type="match status" value="1"/>
</dbReference>
<dbReference type="InterPro" id="IPR016166">
    <property type="entry name" value="FAD-bd_PCMH"/>
</dbReference>
<comment type="cofactor">
    <cofactor evidence="3">
        <name>FAD</name>
        <dbReference type="ChEBI" id="CHEBI:57692"/>
    </cofactor>
</comment>
<evidence type="ECO:0000256" key="3">
    <source>
        <dbReference type="PIRSR" id="PIRSR000127-2"/>
    </source>
</evidence>
<evidence type="ECO:0000256" key="5">
    <source>
        <dbReference type="SAM" id="MobiDB-lite"/>
    </source>
</evidence>
<gene>
    <name evidence="7" type="ORF">SEVIR_9G060800v2</name>
</gene>
<dbReference type="SUPFAM" id="SSF55447">
    <property type="entry name" value="CO dehydrogenase flavoprotein C-terminal domain-like"/>
    <property type="match status" value="1"/>
</dbReference>
<dbReference type="GO" id="GO:0016491">
    <property type="term" value="F:oxidoreductase activity"/>
    <property type="evidence" value="ECO:0007669"/>
    <property type="project" value="InterPro"/>
</dbReference>
<dbReference type="Gene3D" id="3.30.390.50">
    <property type="entry name" value="CO dehydrogenase flavoprotein, C-terminal domain"/>
    <property type="match status" value="1"/>
</dbReference>
<dbReference type="Gene3D" id="3.30.365.10">
    <property type="entry name" value="Aldehyde oxidase/xanthine dehydrogenase, molybdopterin binding domain"/>
    <property type="match status" value="4"/>
</dbReference>
<dbReference type="AlphaFoldDB" id="A0A4U6SQV7"/>
<dbReference type="GO" id="GO:0005506">
    <property type="term" value="F:iron ion binding"/>
    <property type="evidence" value="ECO:0007669"/>
    <property type="project" value="InterPro"/>
</dbReference>
<dbReference type="InterPro" id="IPR036683">
    <property type="entry name" value="CO_DH_flav_C_dom_sf"/>
</dbReference>
<feature type="region of interest" description="Disordered" evidence="5">
    <location>
        <begin position="1"/>
        <end position="55"/>
    </location>
</feature>
<dbReference type="SUPFAM" id="SSF56176">
    <property type="entry name" value="FAD-binding/transporter-associated domain-like"/>
    <property type="match status" value="1"/>
</dbReference>
<name>A0A4U6SQV7_SETVI</name>
<evidence type="ECO:0000256" key="4">
    <source>
        <dbReference type="PIRSR" id="PIRSR000127-3"/>
    </source>
</evidence>
<dbReference type="FunFam" id="3.90.1170.50:FF:000007">
    <property type="entry name" value="Aldehyde oxidase1"/>
    <property type="match status" value="1"/>
</dbReference>
<evidence type="ECO:0000259" key="6">
    <source>
        <dbReference type="PROSITE" id="PS51387"/>
    </source>
</evidence>
<dbReference type="PIRSF" id="PIRSF000127">
    <property type="entry name" value="Xanthine_DH"/>
    <property type="match status" value="1"/>
</dbReference>
<sequence>MATTPCSGAWPASTPRNAASARPACACPSSPPSSRRKRLPTALRHPTASPSSPHQSFAADVDIEDLGLNCFWRKGSEAADVSKLPSYNSGAVCTFPEFLKSEIKSSVDQANGATVMDSEDGWYHPKSIEELHGLFDSDWFDENSVKIVASNTGSGVYKDQDLHDKYIDIKGIPELSVINRSSKGIELGAVVSIAKAIEVLSDGNLVFRKIADHLNKVASPFIRNTATVGGNIIMAQRLPFASDIATVLLAAGSTITIQVASKRICLTLEEFLQQPPCDPRTLLLSIFVPDWGSDDIAFETFRAAPRPFGNAVSYINSAFLARTSSDHLIEDMCLVFGAYGVDHAIRARKVENFLKGKSVSPSVILEAVKLLKETVSPSKGTTHPEYRISLAVSFLFSFLSSLPNSSSAPAKVDTLNASYTNGITNVSTEYSPVEHLKVDSNDLPIRSRQEMVFSDEYKPVGKPIKKAGAELQASGEAVYVDDIPAPKDCLYGAFIYSSHAHAHVKGINFKPSLASQKVITVITAKDIPSGGENVGSSIMQGDEALFADPVAEFAGQNIGVVIAETQKYAYMAAKQAVVEYSTENLQPPILTVEDAIQRSSYFQIPPFFAPKPVGNYNQGMSEADHKILSAEVKLESQYFFYMETQVALAIPDEDNCITIYSSTQMPELTQNVVARCLGIPFHNVRVITRRVGGGFGGKAMKPTHIACACAVAAFKLRRPVRMYLDRKTDMIMAGGRHPMKVKYSIGFKSDGKITALHLDLGINCGISPDGSPAMPRAIIGALKKYNWGALEFDTKLCKTNVSSKSSMRGPGDVQGSFIAEAIIEHVASALSVDTNTIRRKNLHDFESLAVFYEESAGEPSTYSLVSMFDKLALSPDYQHRAEMIELFNNSNKWKKRGICCVPCTYEVSLRPTPGKVSIMTDGSIAVEVGGIEIGQGLWTKVKQMTAFGLGQLCPDGGECLLDKVRVIQADTLSMIQGGFTAGSTTSETSCEAVRQSCAVLVERLKPIKESLEANANPVEWSALIAQASMASVNLSAQAYWTPDPSFTSYLNYGAAISEVEVDVLTGATTILRSDIVYDCGQSLNPAVDLGQIEGSFVQGVGFFTNEDYATNSDGLVIHDGTWTYKIPTVDTIPKQFNVEMFNSARDKKRVLSSKASGEPPLVLAASVHCAMREAIRAARKEFSVCTGPANSATTFQMDVPATMPVVKELCGLDVVERYLESVCAAGSNTAKA</sequence>
<evidence type="ECO:0000313" key="7">
    <source>
        <dbReference type="EMBL" id="TKV90929.1"/>
    </source>
</evidence>
<dbReference type="Gene3D" id="3.30.465.10">
    <property type="match status" value="1"/>
</dbReference>
<dbReference type="GO" id="GO:0071949">
    <property type="term" value="F:FAD binding"/>
    <property type="evidence" value="ECO:0007669"/>
    <property type="project" value="InterPro"/>
</dbReference>
<keyword evidence="3" id="KW-0274">FAD</keyword>
<dbReference type="SMART" id="SM01008">
    <property type="entry name" value="Ald_Xan_dh_C"/>
    <property type="match status" value="1"/>
</dbReference>
<dbReference type="InterPro" id="IPR002346">
    <property type="entry name" value="Mopterin_DH_FAD-bd"/>
</dbReference>
<dbReference type="FunFam" id="3.30.365.10:FF:000001">
    <property type="entry name" value="Xanthine dehydrogenase oxidase"/>
    <property type="match status" value="1"/>
</dbReference>
<evidence type="ECO:0000313" key="8">
    <source>
        <dbReference type="Proteomes" id="UP000298652"/>
    </source>
</evidence>
<dbReference type="InterPro" id="IPR005107">
    <property type="entry name" value="CO_DH_flav_C"/>
</dbReference>
<feature type="domain" description="FAD-binding PCMH-type" evidence="6">
    <location>
        <begin position="115"/>
        <end position="293"/>
    </location>
</feature>
<reference evidence="7" key="1">
    <citation type="submission" date="2019-03" db="EMBL/GenBank/DDBJ databases">
        <title>WGS assembly of Setaria viridis.</title>
        <authorList>
            <person name="Huang P."/>
            <person name="Jenkins J."/>
            <person name="Grimwood J."/>
            <person name="Barry K."/>
            <person name="Healey A."/>
            <person name="Mamidi S."/>
            <person name="Sreedasyam A."/>
            <person name="Shu S."/>
            <person name="Feldman M."/>
            <person name="Wu J."/>
            <person name="Yu Y."/>
            <person name="Chen C."/>
            <person name="Johnson J."/>
            <person name="Rokhsar D."/>
            <person name="Baxter I."/>
            <person name="Schmutz J."/>
            <person name="Brutnell T."/>
            <person name="Kellogg E."/>
        </authorList>
    </citation>
    <scope>NUCLEOTIDE SEQUENCE [LARGE SCALE GENOMIC DNA]</scope>
</reference>
<dbReference type="InterPro" id="IPR036856">
    <property type="entry name" value="Ald_Oxase/Xan_DH_a/b_sf"/>
</dbReference>